<organism evidence="6 7">
    <name type="scientific">Amnibacterium kyonggiense</name>
    <dbReference type="NCBI Taxonomy" id="595671"/>
    <lineage>
        <taxon>Bacteria</taxon>
        <taxon>Bacillati</taxon>
        <taxon>Actinomycetota</taxon>
        <taxon>Actinomycetes</taxon>
        <taxon>Micrococcales</taxon>
        <taxon>Microbacteriaceae</taxon>
        <taxon>Amnibacterium</taxon>
    </lineage>
</organism>
<dbReference type="OrthoDB" id="9808930at2"/>
<dbReference type="Pfam" id="PF09685">
    <property type="entry name" value="MamF_MmsF"/>
    <property type="match status" value="1"/>
</dbReference>
<protein>
    <recommendedName>
        <fullName evidence="8">Tic20 family protein</fullName>
    </recommendedName>
</protein>
<feature type="transmembrane region" description="Helical" evidence="5">
    <location>
        <begin position="65"/>
        <end position="82"/>
    </location>
</feature>
<dbReference type="Proteomes" id="UP000295344">
    <property type="component" value="Unassembled WGS sequence"/>
</dbReference>
<gene>
    <name evidence="6" type="ORF">CLV52_2582</name>
</gene>
<keyword evidence="4 5" id="KW-0472">Membrane</keyword>
<dbReference type="RefSeq" id="WP_133766671.1">
    <property type="nucleotide sequence ID" value="NZ_BAAARP010000004.1"/>
</dbReference>
<evidence type="ECO:0000256" key="3">
    <source>
        <dbReference type="ARBA" id="ARBA00022989"/>
    </source>
</evidence>
<evidence type="ECO:0000313" key="6">
    <source>
        <dbReference type="EMBL" id="TDS77624.1"/>
    </source>
</evidence>
<dbReference type="InterPro" id="IPR019109">
    <property type="entry name" value="MamF_MmsF"/>
</dbReference>
<reference evidence="6 7" key="1">
    <citation type="submission" date="2019-03" db="EMBL/GenBank/DDBJ databases">
        <title>Genomic Encyclopedia of Archaeal and Bacterial Type Strains, Phase II (KMG-II): from individual species to whole genera.</title>
        <authorList>
            <person name="Goeker M."/>
        </authorList>
    </citation>
    <scope>NUCLEOTIDE SEQUENCE [LARGE SCALE GENOMIC DNA]</scope>
    <source>
        <strain evidence="6 7">DSM 24782</strain>
    </source>
</reference>
<keyword evidence="7" id="KW-1185">Reference proteome</keyword>
<evidence type="ECO:0008006" key="8">
    <source>
        <dbReference type="Google" id="ProtNLM"/>
    </source>
</evidence>
<dbReference type="AlphaFoldDB" id="A0A4V3EAR4"/>
<evidence type="ECO:0000256" key="5">
    <source>
        <dbReference type="SAM" id="Phobius"/>
    </source>
</evidence>
<proteinExistence type="predicted"/>
<comment type="subcellular location">
    <subcellularLocation>
        <location evidence="1">Membrane</location>
        <topology evidence="1">Multi-pass membrane protein</topology>
    </subcellularLocation>
</comment>
<evidence type="ECO:0000313" key="7">
    <source>
        <dbReference type="Proteomes" id="UP000295344"/>
    </source>
</evidence>
<sequence length="121" mass="13277">MTSDQPPAYTPAQPLSPSDERLWATLIHVGGIIIGFISPLLGYLLLKDRSSFVGENAKNALNFQITVLIGYIASGVLMFVLIGFLTYPLVWVFSIVFSIVAAVAANRGEVYRYPLTIPFIK</sequence>
<feature type="transmembrane region" description="Helical" evidence="5">
    <location>
        <begin position="22"/>
        <end position="45"/>
    </location>
</feature>
<comment type="caution">
    <text evidence="6">The sequence shown here is derived from an EMBL/GenBank/DDBJ whole genome shotgun (WGS) entry which is preliminary data.</text>
</comment>
<evidence type="ECO:0000256" key="2">
    <source>
        <dbReference type="ARBA" id="ARBA00022692"/>
    </source>
</evidence>
<evidence type="ECO:0000256" key="4">
    <source>
        <dbReference type="ARBA" id="ARBA00023136"/>
    </source>
</evidence>
<keyword evidence="3 5" id="KW-1133">Transmembrane helix</keyword>
<evidence type="ECO:0000256" key="1">
    <source>
        <dbReference type="ARBA" id="ARBA00004141"/>
    </source>
</evidence>
<keyword evidence="2 5" id="KW-0812">Transmembrane</keyword>
<name>A0A4V3EAR4_9MICO</name>
<feature type="transmembrane region" description="Helical" evidence="5">
    <location>
        <begin position="88"/>
        <end position="105"/>
    </location>
</feature>
<dbReference type="EMBL" id="SOAM01000002">
    <property type="protein sequence ID" value="TDS77624.1"/>
    <property type="molecule type" value="Genomic_DNA"/>
</dbReference>
<accession>A0A4V3EAR4</accession>